<dbReference type="InterPro" id="IPR011108">
    <property type="entry name" value="RMMBL"/>
</dbReference>
<dbReference type="Pfam" id="PF22505">
    <property type="entry name" value="RNase_J_b_CASP"/>
    <property type="match status" value="1"/>
</dbReference>
<keyword evidence="6" id="KW-0694">RNA-binding</keyword>
<keyword evidence="1" id="KW-0540">Nuclease</keyword>
<evidence type="ECO:0000256" key="1">
    <source>
        <dbReference type="ARBA" id="ARBA00022722"/>
    </source>
</evidence>
<dbReference type="Gene3D" id="3.10.20.580">
    <property type="match status" value="1"/>
</dbReference>
<evidence type="ECO:0000256" key="4">
    <source>
        <dbReference type="ARBA" id="ARBA00022833"/>
    </source>
</evidence>
<dbReference type="EMBL" id="JACZHT010000003">
    <property type="protein sequence ID" value="MBE1237072.1"/>
    <property type="molecule type" value="Genomic_DNA"/>
</dbReference>
<keyword evidence="4" id="KW-0862">Zinc</keyword>
<dbReference type="InterPro" id="IPR041636">
    <property type="entry name" value="RNase_J_C"/>
</dbReference>
<evidence type="ECO:0000313" key="9">
    <source>
        <dbReference type="Proteomes" id="UP000631034"/>
    </source>
</evidence>
<comment type="caution">
    <text evidence="8">The sequence shown here is derived from an EMBL/GenBank/DDBJ whole genome shotgun (WGS) entry which is preliminary data.</text>
</comment>
<keyword evidence="3" id="KW-0378">Hydrolase</keyword>
<dbReference type="InterPro" id="IPR036866">
    <property type="entry name" value="RibonucZ/Hydroxyglut_hydro"/>
</dbReference>
<dbReference type="InterPro" id="IPR001279">
    <property type="entry name" value="Metallo-B-lactamas"/>
</dbReference>
<keyword evidence="5" id="KW-0269">Exonuclease</keyword>
<dbReference type="InterPro" id="IPR055132">
    <property type="entry name" value="RNase_J_b_CASP"/>
</dbReference>
<organism evidence="8 9">
    <name type="scientific">Phaeovibrio sulfidiphilus</name>
    <dbReference type="NCBI Taxonomy" id="1220600"/>
    <lineage>
        <taxon>Bacteria</taxon>
        <taxon>Pseudomonadati</taxon>
        <taxon>Pseudomonadota</taxon>
        <taxon>Alphaproteobacteria</taxon>
        <taxon>Rhodospirillales</taxon>
        <taxon>Rhodospirillaceae</taxon>
        <taxon>Phaeovibrio</taxon>
    </lineage>
</organism>
<name>A0A8J6YPX5_9PROT</name>
<dbReference type="AlphaFoldDB" id="A0A8J6YPX5"/>
<dbReference type="SUPFAM" id="SSF56281">
    <property type="entry name" value="Metallo-hydrolase/oxidoreductase"/>
    <property type="match status" value="1"/>
</dbReference>
<dbReference type="GO" id="GO:0004527">
    <property type="term" value="F:exonuclease activity"/>
    <property type="evidence" value="ECO:0007669"/>
    <property type="project" value="UniProtKB-KW"/>
</dbReference>
<sequence>MSRGETQTEIRVPRFEKDGLYCVPLGGAGEIGMNATLYGTAGRWLLVDLGLMFGNERTSPGVDLILPDTTFIEERREALEGIVITHVHEDHIGAVPYLIADLECPVYASPFTAAFLRRKLQDEGVMDEVTIIEVPQNEAFRVGPFELELVSTTHSTPEASHLVVRTSRGTVFHTADWKNDPEPLVGPPVDEDRLREIGDEGVLALVGDSTNIFNKEPTGSEGEVRRSLIELFGRLDKRILVGCFASNIARVESIAIAARENGREVALVGRSLWRMVETARSVGYLKDAPRFLTDEESAQLPRNRVVHICTGSQGEPRAALRRIAMDAHPWVRLDSGDTVLFSSRVIPGNERAVLDVQNELARKGVSLITAQDALIHVSGHPGAREVRALYEALRPQIVLPVHGEPMHLNEHAAEAHALGARHVLEAFDGDVARLDVSPPSVVGRVFSGRLALDGERLIPLESELLRDRRKMAFSGSLVVSLLLDRKGHLRGEPAVSARGLLDPRDDDEDMDDLYQEIARIVAHAKPAERQDDRLMAETVRIGVRRFFRILQNRKPMVDVHVFRA</sequence>
<evidence type="ECO:0000256" key="3">
    <source>
        <dbReference type="ARBA" id="ARBA00022801"/>
    </source>
</evidence>
<evidence type="ECO:0000256" key="2">
    <source>
        <dbReference type="ARBA" id="ARBA00022723"/>
    </source>
</evidence>
<dbReference type="Pfam" id="PF07521">
    <property type="entry name" value="RMMBL"/>
    <property type="match status" value="1"/>
</dbReference>
<dbReference type="Pfam" id="PF17770">
    <property type="entry name" value="RNase_J_C"/>
    <property type="match status" value="1"/>
</dbReference>
<dbReference type="Proteomes" id="UP000631034">
    <property type="component" value="Unassembled WGS sequence"/>
</dbReference>
<dbReference type="PANTHER" id="PTHR43694:SF1">
    <property type="entry name" value="RIBONUCLEASE J"/>
    <property type="match status" value="1"/>
</dbReference>
<proteinExistence type="predicted"/>
<protein>
    <submittedName>
        <fullName evidence="8">Ribonuclease J</fullName>
    </submittedName>
</protein>
<reference evidence="8" key="1">
    <citation type="submission" date="2020-10" db="EMBL/GenBank/DDBJ databases">
        <title>Genome sequence of the unusual species of purple photosynthetic bacteria, Phaeovibrio sulfidiphilus DSM 23193, type strain.</title>
        <authorList>
            <person name="Kyndt J.A."/>
            <person name="Meyer T.E."/>
        </authorList>
    </citation>
    <scope>NUCLEOTIDE SEQUENCE</scope>
    <source>
        <strain evidence="8">DSM 23193</strain>
    </source>
</reference>
<evidence type="ECO:0000256" key="5">
    <source>
        <dbReference type="ARBA" id="ARBA00022839"/>
    </source>
</evidence>
<keyword evidence="2" id="KW-0479">Metal-binding</keyword>
<dbReference type="Gene3D" id="3.40.50.10710">
    <property type="entry name" value="Metallo-hydrolase/oxidoreductase"/>
    <property type="match status" value="1"/>
</dbReference>
<keyword evidence="9" id="KW-1185">Reference proteome</keyword>
<evidence type="ECO:0000259" key="7">
    <source>
        <dbReference type="SMART" id="SM00849"/>
    </source>
</evidence>
<gene>
    <name evidence="8" type="ORF">IHV25_05360</name>
</gene>
<dbReference type="GO" id="GO:0046872">
    <property type="term" value="F:metal ion binding"/>
    <property type="evidence" value="ECO:0007669"/>
    <property type="project" value="UniProtKB-KW"/>
</dbReference>
<evidence type="ECO:0000256" key="6">
    <source>
        <dbReference type="ARBA" id="ARBA00022884"/>
    </source>
</evidence>
<dbReference type="SMART" id="SM00849">
    <property type="entry name" value="Lactamase_B"/>
    <property type="match status" value="1"/>
</dbReference>
<dbReference type="GO" id="GO:0003723">
    <property type="term" value="F:RNA binding"/>
    <property type="evidence" value="ECO:0007669"/>
    <property type="project" value="UniProtKB-KW"/>
</dbReference>
<evidence type="ECO:0000313" key="8">
    <source>
        <dbReference type="EMBL" id="MBE1237072.1"/>
    </source>
</evidence>
<dbReference type="CDD" id="cd07714">
    <property type="entry name" value="RNaseJ_MBL-fold"/>
    <property type="match status" value="1"/>
</dbReference>
<dbReference type="Pfam" id="PF00753">
    <property type="entry name" value="Lactamase_B"/>
    <property type="match status" value="1"/>
</dbReference>
<dbReference type="Gene3D" id="3.60.15.10">
    <property type="entry name" value="Ribonuclease Z/Hydroxyacylglutathione hydrolase-like"/>
    <property type="match status" value="1"/>
</dbReference>
<dbReference type="RefSeq" id="WP_192534080.1">
    <property type="nucleotide sequence ID" value="NZ_JACZHT010000003.1"/>
</dbReference>
<accession>A0A8J6YPX5</accession>
<dbReference type="InterPro" id="IPR042173">
    <property type="entry name" value="RNase_J_2"/>
</dbReference>
<dbReference type="PANTHER" id="PTHR43694">
    <property type="entry name" value="RIBONUCLEASE J"/>
    <property type="match status" value="1"/>
</dbReference>
<feature type="domain" description="Metallo-beta-lactamase" evidence="7">
    <location>
        <begin position="32"/>
        <end position="228"/>
    </location>
</feature>